<evidence type="ECO:0000256" key="1">
    <source>
        <dbReference type="SAM" id="MobiDB-lite"/>
    </source>
</evidence>
<dbReference type="InterPro" id="IPR046833">
    <property type="entry name" value="ABC_N"/>
</dbReference>
<comment type="caution">
    <text evidence="5">The sequence shown here is derived from an EMBL/GenBank/DDBJ whole genome shotgun (WGS) entry which is preliminary data.</text>
</comment>
<dbReference type="SUPFAM" id="SSF52540">
    <property type="entry name" value="P-loop containing nucleoside triphosphate hydrolases"/>
    <property type="match status" value="1"/>
</dbReference>
<feature type="region of interest" description="Disordered" evidence="1">
    <location>
        <begin position="1"/>
        <end position="24"/>
    </location>
</feature>
<dbReference type="InterPro" id="IPR049069">
    <property type="entry name" value="MRB1590-like_C"/>
</dbReference>
<feature type="domain" description="MRB1590-like C-terminal" evidence="4">
    <location>
        <begin position="516"/>
        <end position="613"/>
    </location>
</feature>
<dbReference type="RefSeq" id="WP_344337015.1">
    <property type="nucleotide sequence ID" value="NZ_BAAAPZ010000007.1"/>
</dbReference>
<organism evidence="5 6">
    <name type="scientific">Brevibacterium salitolerans</name>
    <dbReference type="NCBI Taxonomy" id="1403566"/>
    <lineage>
        <taxon>Bacteria</taxon>
        <taxon>Bacillati</taxon>
        <taxon>Actinomycetota</taxon>
        <taxon>Actinomycetes</taxon>
        <taxon>Micrococcales</taxon>
        <taxon>Brevibacteriaceae</taxon>
        <taxon>Brevibacterium</taxon>
    </lineage>
</organism>
<name>A0ABN2WSM1_9MICO</name>
<gene>
    <name evidence="5" type="ORF">GCM10009823_19350</name>
</gene>
<protein>
    <submittedName>
        <fullName evidence="5">ABC-ATPase domain-containing protein</fullName>
    </submittedName>
</protein>
<dbReference type="PANTHER" id="PTHR38149:SF1">
    <property type="entry name" value="ATPASE"/>
    <property type="match status" value="1"/>
</dbReference>
<dbReference type="EMBL" id="BAAAPZ010000007">
    <property type="protein sequence ID" value="GAA2098188.1"/>
    <property type="molecule type" value="Genomic_DNA"/>
</dbReference>
<dbReference type="Proteomes" id="UP001500984">
    <property type="component" value="Unassembled WGS sequence"/>
</dbReference>
<dbReference type="InterPro" id="IPR046834">
    <property type="entry name" value="ABC_ATPase_C"/>
</dbReference>
<accession>A0ABN2WSM1</accession>
<dbReference type="InterPro" id="IPR027417">
    <property type="entry name" value="P-loop_NTPase"/>
</dbReference>
<feature type="domain" description="ATPase of the ABC class C-terminal" evidence="2">
    <location>
        <begin position="186"/>
        <end position="452"/>
    </location>
</feature>
<reference evidence="5 6" key="1">
    <citation type="journal article" date="2019" name="Int. J. Syst. Evol. Microbiol.">
        <title>The Global Catalogue of Microorganisms (GCM) 10K type strain sequencing project: providing services to taxonomists for standard genome sequencing and annotation.</title>
        <authorList>
            <consortium name="The Broad Institute Genomics Platform"/>
            <consortium name="The Broad Institute Genome Sequencing Center for Infectious Disease"/>
            <person name="Wu L."/>
            <person name="Ma J."/>
        </authorList>
    </citation>
    <scope>NUCLEOTIDE SEQUENCE [LARGE SCALE GENOMIC DNA]</scope>
    <source>
        <strain evidence="5 6">JCM 15900</strain>
    </source>
</reference>
<evidence type="ECO:0000313" key="5">
    <source>
        <dbReference type="EMBL" id="GAA2098188.1"/>
    </source>
</evidence>
<evidence type="ECO:0000259" key="2">
    <source>
        <dbReference type="Pfam" id="PF09818"/>
    </source>
</evidence>
<dbReference type="Pfam" id="PF20446">
    <property type="entry name" value="ABC_N"/>
    <property type="match status" value="1"/>
</dbReference>
<evidence type="ECO:0000259" key="3">
    <source>
        <dbReference type="Pfam" id="PF20446"/>
    </source>
</evidence>
<dbReference type="Pfam" id="PF21117">
    <property type="entry name" value="MRB1590_C"/>
    <property type="match status" value="1"/>
</dbReference>
<proteinExistence type="predicted"/>
<dbReference type="PANTHER" id="PTHR38149">
    <property type="entry name" value="ATPASE"/>
    <property type="match status" value="1"/>
</dbReference>
<dbReference type="Pfam" id="PF09818">
    <property type="entry name" value="ABC_ATPase"/>
    <property type="match status" value="1"/>
</dbReference>
<feature type="region of interest" description="Disordered" evidence="1">
    <location>
        <begin position="473"/>
        <end position="518"/>
    </location>
</feature>
<feature type="compositionally biased region" description="Gly residues" evidence="1">
    <location>
        <begin position="496"/>
        <end position="509"/>
    </location>
</feature>
<dbReference type="InterPro" id="IPR019195">
    <property type="entry name" value="ABC_ATPase_put"/>
</dbReference>
<sequence>MQDRHGSDRQGQSHKPPQNGRRAQDLARRLIGMDGRSYPSYKQLHGTHELGDLAVAIDHVQSDPYAPPSRVCVLVDAEDAALPQDLLETADDRIAVGDFLTRRFAAQLRAAGADRDIRIDEPGQQVLARSSVLLAPDRVEVRFEVALPAAGRRIKGRAAARILTELLPEVARAALFHGEFDAPTRDALRAHVVLLRDQEHLRASLRERGLIAFVGEGAILPRRSGDSDLPLETRLGAVPFAVPESLRAEFALPSGRTVTGMGIPEGVTVIVGGGYHGKSTLLRAVERGVYPHIAGDGREWVLTRPDAVSIRAEDGRAVTGVDISPFITNLPTGTDTRAFSTTNASGSTSQAANLVEAVEAGASALLIDEDTSATNFMIRDERMRRLIPANREPITPFVDRIRPLYEERGVSTVLVAGGSGAFFDVADHVIALDEYVPRDVTAQARALAADDAGAAAAGGPVFAAAVSRVPARGGLGRGEEQGPDAAGRGAQHRGGRGPAGRGAGGSGRGKGPKPARARGLGQIQYGTETIELGAVVQLVDPSQTEAIARALDVLSRELDGETSLAEALDALERRFDAEGLDWLSPHRGHPGRLARPRRHELLAAVGRYRRLKLAD</sequence>
<evidence type="ECO:0000313" key="6">
    <source>
        <dbReference type="Proteomes" id="UP001500984"/>
    </source>
</evidence>
<evidence type="ECO:0000259" key="4">
    <source>
        <dbReference type="Pfam" id="PF21117"/>
    </source>
</evidence>
<keyword evidence="6" id="KW-1185">Reference proteome</keyword>
<feature type="domain" description="ATPase of the ABC class N-terminal" evidence="3">
    <location>
        <begin position="24"/>
        <end position="176"/>
    </location>
</feature>